<name>A0A915IKD0_ROMCU</name>
<dbReference type="AlphaFoldDB" id="A0A915IKD0"/>
<protein>
    <submittedName>
        <fullName evidence="2">Uncharacterized protein</fullName>
    </submittedName>
</protein>
<keyword evidence="1" id="KW-1185">Reference proteome</keyword>
<dbReference type="Proteomes" id="UP000887565">
    <property type="component" value="Unplaced"/>
</dbReference>
<proteinExistence type="predicted"/>
<dbReference type="WBParaSite" id="nRc.2.0.1.t14632-RA">
    <property type="protein sequence ID" value="nRc.2.0.1.t14632-RA"/>
    <property type="gene ID" value="nRc.2.0.1.g14632"/>
</dbReference>
<reference evidence="2" key="1">
    <citation type="submission" date="2022-11" db="UniProtKB">
        <authorList>
            <consortium name="WormBaseParasite"/>
        </authorList>
    </citation>
    <scope>IDENTIFICATION</scope>
</reference>
<organism evidence="1 2">
    <name type="scientific">Romanomermis culicivorax</name>
    <name type="common">Nematode worm</name>
    <dbReference type="NCBI Taxonomy" id="13658"/>
    <lineage>
        <taxon>Eukaryota</taxon>
        <taxon>Metazoa</taxon>
        <taxon>Ecdysozoa</taxon>
        <taxon>Nematoda</taxon>
        <taxon>Enoplea</taxon>
        <taxon>Dorylaimia</taxon>
        <taxon>Mermithida</taxon>
        <taxon>Mermithoidea</taxon>
        <taxon>Mermithidae</taxon>
        <taxon>Romanomermis</taxon>
    </lineage>
</organism>
<evidence type="ECO:0000313" key="2">
    <source>
        <dbReference type="WBParaSite" id="nRc.2.0.1.t14632-RA"/>
    </source>
</evidence>
<accession>A0A915IKD0</accession>
<evidence type="ECO:0000313" key="1">
    <source>
        <dbReference type="Proteomes" id="UP000887565"/>
    </source>
</evidence>
<sequence length="37" mass="4556">MLRPPNRHRMKQYLVTDPYVAYGQLQVQQDNWYFLAD</sequence>